<reference evidence="2" key="1">
    <citation type="submission" date="2016-10" db="EMBL/GenBank/DDBJ databases">
        <authorList>
            <person name="Varghese N."/>
            <person name="Submissions S."/>
        </authorList>
    </citation>
    <scope>NUCLEOTIDE SEQUENCE [LARGE SCALE GENOMIC DNA]</scope>
    <source>
        <strain evidence="2">DSM 21743</strain>
    </source>
</reference>
<dbReference type="OrthoDB" id="3692970at2"/>
<dbReference type="AlphaFoldDB" id="A0A1H2NC85"/>
<sequence>MKISVSLPSVDVELLDSYAHSHSFASRSAALQHAIELLRQSELSDAYEEAWDEWDSSGEAALWEPVVADGLQPR</sequence>
<dbReference type="SUPFAM" id="SSF47598">
    <property type="entry name" value="Ribbon-helix-helix"/>
    <property type="match status" value="1"/>
</dbReference>
<evidence type="ECO:0008006" key="3">
    <source>
        <dbReference type="Google" id="ProtNLM"/>
    </source>
</evidence>
<proteinExistence type="predicted"/>
<dbReference type="InterPro" id="IPR010985">
    <property type="entry name" value="Ribbon_hlx_hlx"/>
</dbReference>
<evidence type="ECO:0000313" key="1">
    <source>
        <dbReference type="EMBL" id="SDV03020.1"/>
    </source>
</evidence>
<dbReference type="EMBL" id="LT629799">
    <property type="protein sequence ID" value="SDV03020.1"/>
    <property type="molecule type" value="Genomic_DNA"/>
</dbReference>
<name>A0A1H2NC85_9ACTN</name>
<protein>
    <recommendedName>
        <fullName evidence="3">Ribbon-helix-helix protein, copG family</fullName>
    </recommendedName>
</protein>
<dbReference type="GO" id="GO:0006355">
    <property type="term" value="P:regulation of DNA-templated transcription"/>
    <property type="evidence" value="ECO:0007669"/>
    <property type="project" value="InterPro"/>
</dbReference>
<keyword evidence="2" id="KW-1185">Reference proteome</keyword>
<gene>
    <name evidence="1" type="ORF">SAMN04488544_3732</name>
</gene>
<dbReference type="RefSeq" id="WP_091077900.1">
    <property type="nucleotide sequence ID" value="NZ_LT629799.1"/>
</dbReference>
<accession>A0A1H2NC85</accession>
<organism evidence="1 2">
    <name type="scientific">Microlunatus sagamiharensis</name>
    <dbReference type="NCBI Taxonomy" id="546874"/>
    <lineage>
        <taxon>Bacteria</taxon>
        <taxon>Bacillati</taxon>
        <taxon>Actinomycetota</taxon>
        <taxon>Actinomycetes</taxon>
        <taxon>Propionibacteriales</taxon>
        <taxon>Propionibacteriaceae</taxon>
        <taxon>Microlunatus</taxon>
    </lineage>
</organism>
<dbReference type="STRING" id="546874.SAMN04488544_3732"/>
<evidence type="ECO:0000313" key="2">
    <source>
        <dbReference type="Proteomes" id="UP000198825"/>
    </source>
</evidence>
<dbReference type="CDD" id="cd22231">
    <property type="entry name" value="RHH_NikR_HicB-like"/>
    <property type="match status" value="1"/>
</dbReference>
<dbReference type="Proteomes" id="UP000198825">
    <property type="component" value="Chromosome I"/>
</dbReference>